<dbReference type="Proteomes" id="UP000679848">
    <property type="component" value="Chromosome"/>
</dbReference>
<gene>
    <name evidence="3" type="ORF">MM59RIKEN_19780</name>
</gene>
<protein>
    <recommendedName>
        <fullName evidence="2">Cupin type-2 domain-containing protein</fullName>
    </recommendedName>
</protein>
<dbReference type="PANTHER" id="PTHR35848">
    <property type="entry name" value="OXALATE-BINDING PROTEIN"/>
    <property type="match status" value="1"/>
</dbReference>
<dbReference type="RefSeq" id="WP_187029333.1">
    <property type="nucleotide sequence ID" value="NZ_AP023420.1"/>
</dbReference>
<dbReference type="GO" id="GO:0046872">
    <property type="term" value="F:metal ion binding"/>
    <property type="evidence" value="ECO:0007669"/>
    <property type="project" value="UniProtKB-KW"/>
</dbReference>
<evidence type="ECO:0000259" key="2">
    <source>
        <dbReference type="Pfam" id="PF07883"/>
    </source>
</evidence>
<dbReference type="InterPro" id="IPR011051">
    <property type="entry name" value="RmlC_Cupin_sf"/>
</dbReference>
<organism evidence="3 4">
    <name type="scientific">Pusillibacter faecalis</name>
    <dbReference type="NCBI Taxonomy" id="2714358"/>
    <lineage>
        <taxon>Bacteria</taxon>
        <taxon>Bacillati</taxon>
        <taxon>Bacillota</taxon>
        <taxon>Clostridia</taxon>
        <taxon>Eubacteriales</taxon>
        <taxon>Oscillospiraceae</taxon>
        <taxon>Pusillibacter</taxon>
    </lineage>
</organism>
<proteinExistence type="predicted"/>
<dbReference type="AlphaFoldDB" id="A0A810Q8S0"/>
<dbReference type="Pfam" id="PF07883">
    <property type="entry name" value="Cupin_2"/>
    <property type="match status" value="1"/>
</dbReference>
<keyword evidence="4" id="KW-1185">Reference proteome</keyword>
<name>A0A810Q8S0_9FIRM</name>
<evidence type="ECO:0000313" key="3">
    <source>
        <dbReference type="EMBL" id="BCK84659.1"/>
    </source>
</evidence>
<feature type="domain" description="Cupin type-2" evidence="2">
    <location>
        <begin position="45"/>
        <end position="110"/>
    </location>
</feature>
<dbReference type="InterPro" id="IPR013096">
    <property type="entry name" value="Cupin_2"/>
</dbReference>
<evidence type="ECO:0000256" key="1">
    <source>
        <dbReference type="ARBA" id="ARBA00022723"/>
    </source>
</evidence>
<dbReference type="PANTHER" id="PTHR35848:SF6">
    <property type="entry name" value="CUPIN TYPE-2 DOMAIN-CONTAINING PROTEIN"/>
    <property type="match status" value="1"/>
</dbReference>
<dbReference type="Gene3D" id="2.60.120.10">
    <property type="entry name" value="Jelly Rolls"/>
    <property type="match status" value="1"/>
</dbReference>
<sequence>MEKASEAMYGNFYEAPWQPVREGIGRVVFAGAHAKGCTLALAECQNGNAVRPHTHPHAQLAIVLRGQCDYYVDGKPYRMKEGSWVFVPADVEHYIHVYDSDVPVMNLDVFFPERMEYVDAYDEFVAGLEEKQG</sequence>
<dbReference type="SUPFAM" id="SSF51182">
    <property type="entry name" value="RmlC-like cupins"/>
    <property type="match status" value="1"/>
</dbReference>
<reference evidence="3" key="1">
    <citation type="submission" date="2020-09" db="EMBL/GenBank/DDBJ databases">
        <title>New species isolated from human feces.</title>
        <authorList>
            <person name="Kitahara M."/>
            <person name="Shigeno Y."/>
            <person name="Shime M."/>
            <person name="Matsumoto Y."/>
            <person name="Nakamura S."/>
            <person name="Motooka D."/>
            <person name="Fukuoka S."/>
            <person name="Nishikawa H."/>
            <person name="Benno Y."/>
        </authorList>
    </citation>
    <scope>NUCLEOTIDE SEQUENCE</scope>
    <source>
        <strain evidence="3">MM59</strain>
    </source>
</reference>
<accession>A0A810Q8S0</accession>
<dbReference type="EMBL" id="AP023420">
    <property type="protein sequence ID" value="BCK84659.1"/>
    <property type="molecule type" value="Genomic_DNA"/>
</dbReference>
<keyword evidence="1" id="KW-0479">Metal-binding</keyword>
<dbReference type="InterPro" id="IPR051610">
    <property type="entry name" value="GPI/OXD"/>
</dbReference>
<dbReference type="KEGG" id="pfaa:MM59RIKEN_19780"/>
<dbReference type="InterPro" id="IPR014710">
    <property type="entry name" value="RmlC-like_jellyroll"/>
</dbReference>
<evidence type="ECO:0000313" key="4">
    <source>
        <dbReference type="Proteomes" id="UP000679848"/>
    </source>
</evidence>